<keyword evidence="5" id="KW-0342">GTP-binding</keyword>
<dbReference type="Gene3D" id="3.40.50.300">
    <property type="entry name" value="P-loop containing nucleotide triphosphate hydrolases"/>
    <property type="match status" value="1"/>
</dbReference>
<dbReference type="InterPro" id="IPR027417">
    <property type="entry name" value="P-loop_NTPase"/>
</dbReference>
<feature type="compositionally biased region" description="Basic residues" evidence="10">
    <location>
        <begin position="242"/>
        <end position="257"/>
    </location>
</feature>
<dbReference type="SMART" id="SM00174">
    <property type="entry name" value="RHO"/>
    <property type="match status" value="1"/>
</dbReference>
<comment type="subcellular location">
    <subcellularLocation>
        <location evidence="1">Cell membrane</location>
        <topology evidence="1">Lipid-anchor</topology>
    </subcellularLocation>
</comment>
<dbReference type="EMBL" id="HBUF01248420">
    <property type="protein sequence ID" value="CAG6679229.1"/>
    <property type="molecule type" value="Transcribed_RNA"/>
</dbReference>
<keyword evidence="2" id="KW-1003">Cell membrane</keyword>
<dbReference type="GO" id="GO:0003924">
    <property type="term" value="F:GTPase activity"/>
    <property type="evidence" value="ECO:0007669"/>
    <property type="project" value="InterPro"/>
</dbReference>
<dbReference type="GO" id="GO:0005525">
    <property type="term" value="F:GTP binding"/>
    <property type="evidence" value="ECO:0007669"/>
    <property type="project" value="UniProtKB-KW"/>
</dbReference>
<dbReference type="EMBL" id="HBUF01586827">
    <property type="protein sequence ID" value="CAG6772125.1"/>
    <property type="molecule type" value="Transcribed_RNA"/>
</dbReference>
<dbReference type="NCBIfam" id="TIGR00231">
    <property type="entry name" value="small_GTP"/>
    <property type="match status" value="1"/>
</dbReference>
<proteinExistence type="inferred from homology"/>
<dbReference type="SMART" id="SM00175">
    <property type="entry name" value="RAB"/>
    <property type="match status" value="1"/>
</dbReference>
<dbReference type="EMBL" id="HBUF01586825">
    <property type="protein sequence ID" value="CAG6772123.1"/>
    <property type="molecule type" value="Transcribed_RNA"/>
</dbReference>
<keyword evidence="7" id="KW-0449">Lipoprotein</keyword>
<dbReference type="EMBL" id="HBUF01359526">
    <property type="protein sequence ID" value="CAG6719890.1"/>
    <property type="molecule type" value="Transcribed_RNA"/>
</dbReference>
<evidence type="ECO:0000256" key="7">
    <source>
        <dbReference type="ARBA" id="ARBA00023288"/>
    </source>
</evidence>
<dbReference type="InterPro" id="IPR005225">
    <property type="entry name" value="Small_GTP-bd"/>
</dbReference>
<dbReference type="InterPro" id="IPR001806">
    <property type="entry name" value="Small_GTPase"/>
</dbReference>
<protein>
    <submittedName>
        <fullName evidence="11">GTP-binding protein Di-Ras2</fullName>
    </submittedName>
</protein>
<dbReference type="SMART" id="SM00173">
    <property type="entry name" value="RAS"/>
    <property type="match status" value="1"/>
</dbReference>
<organism evidence="11">
    <name type="scientific">Cacopsylla melanoneura</name>
    <dbReference type="NCBI Taxonomy" id="428564"/>
    <lineage>
        <taxon>Eukaryota</taxon>
        <taxon>Metazoa</taxon>
        <taxon>Ecdysozoa</taxon>
        <taxon>Arthropoda</taxon>
        <taxon>Hexapoda</taxon>
        <taxon>Insecta</taxon>
        <taxon>Pterygota</taxon>
        <taxon>Neoptera</taxon>
        <taxon>Paraneoptera</taxon>
        <taxon>Hemiptera</taxon>
        <taxon>Sternorrhyncha</taxon>
        <taxon>Psylloidea</taxon>
        <taxon>Psyllidae</taxon>
        <taxon>Psyllinae</taxon>
        <taxon>Cacopsylla</taxon>
    </lineage>
</organism>
<name>A0A8D8T447_9HEMI</name>
<dbReference type="EMBL" id="HBUF01586826">
    <property type="protein sequence ID" value="CAG6772124.1"/>
    <property type="molecule type" value="Transcribed_RNA"/>
</dbReference>
<dbReference type="PRINTS" id="PR00449">
    <property type="entry name" value="RASTRNSFRMNG"/>
</dbReference>
<dbReference type="SUPFAM" id="SSF52540">
    <property type="entry name" value="P-loop containing nucleoside triphosphate hydrolases"/>
    <property type="match status" value="1"/>
</dbReference>
<dbReference type="Pfam" id="PF00071">
    <property type="entry name" value="Ras"/>
    <property type="match status" value="1"/>
</dbReference>
<dbReference type="InterPro" id="IPR052236">
    <property type="entry name" value="Small_GTPase_RasD"/>
</dbReference>
<dbReference type="PROSITE" id="PS51419">
    <property type="entry name" value="RAB"/>
    <property type="match status" value="1"/>
</dbReference>
<evidence type="ECO:0000256" key="2">
    <source>
        <dbReference type="ARBA" id="ARBA00022475"/>
    </source>
</evidence>
<evidence type="ECO:0000256" key="6">
    <source>
        <dbReference type="ARBA" id="ARBA00023136"/>
    </source>
</evidence>
<feature type="compositionally biased region" description="Polar residues" evidence="10">
    <location>
        <begin position="201"/>
        <end position="220"/>
    </location>
</feature>
<evidence type="ECO:0000256" key="1">
    <source>
        <dbReference type="ARBA" id="ARBA00004193"/>
    </source>
</evidence>
<dbReference type="PANTHER" id="PTHR46149:SF7">
    <property type="entry name" value="GTP-BINDING PROTEIN DI-RAS2"/>
    <property type="match status" value="1"/>
</dbReference>
<accession>A0A8D8T447</accession>
<evidence type="ECO:0000256" key="10">
    <source>
        <dbReference type="SAM" id="MobiDB-lite"/>
    </source>
</evidence>
<evidence type="ECO:0000256" key="9">
    <source>
        <dbReference type="ARBA" id="ARBA00038061"/>
    </source>
</evidence>
<keyword evidence="3" id="KW-0488">Methylation</keyword>
<feature type="compositionally biased region" description="Low complexity" evidence="10">
    <location>
        <begin position="221"/>
        <end position="240"/>
    </location>
</feature>
<evidence type="ECO:0000256" key="4">
    <source>
        <dbReference type="ARBA" id="ARBA00022741"/>
    </source>
</evidence>
<evidence type="ECO:0000313" key="11">
    <source>
        <dbReference type="EMBL" id="CAG6679229.1"/>
    </source>
</evidence>
<reference evidence="11" key="1">
    <citation type="submission" date="2021-05" db="EMBL/GenBank/DDBJ databases">
        <authorList>
            <person name="Alioto T."/>
            <person name="Alioto T."/>
            <person name="Gomez Garrido J."/>
        </authorList>
    </citation>
    <scope>NUCLEOTIDE SEQUENCE</scope>
</reference>
<dbReference type="AlphaFoldDB" id="A0A8D8T447"/>
<keyword evidence="4" id="KW-0547">Nucleotide-binding</keyword>
<dbReference type="PROSITE" id="PS51421">
    <property type="entry name" value="RAS"/>
    <property type="match status" value="1"/>
</dbReference>
<evidence type="ECO:0000256" key="3">
    <source>
        <dbReference type="ARBA" id="ARBA00022481"/>
    </source>
</evidence>
<keyword evidence="8" id="KW-0636">Prenylation</keyword>
<dbReference type="EMBL" id="HBUF01248419">
    <property type="protein sequence ID" value="CAG6679228.1"/>
    <property type="molecule type" value="Transcribed_RNA"/>
</dbReference>
<keyword evidence="6" id="KW-0472">Membrane</keyword>
<evidence type="ECO:0000256" key="8">
    <source>
        <dbReference type="ARBA" id="ARBA00023289"/>
    </source>
</evidence>
<dbReference type="EMBL" id="HBUF01359525">
    <property type="protein sequence ID" value="CAG6719889.1"/>
    <property type="molecule type" value="Transcribed_RNA"/>
</dbReference>
<dbReference type="EMBL" id="HBUF01359527">
    <property type="protein sequence ID" value="CAG6719891.1"/>
    <property type="molecule type" value="Transcribed_RNA"/>
</dbReference>
<feature type="region of interest" description="Disordered" evidence="10">
    <location>
        <begin position="184"/>
        <end position="273"/>
    </location>
</feature>
<dbReference type="GO" id="GO:0005886">
    <property type="term" value="C:plasma membrane"/>
    <property type="evidence" value="ECO:0007669"/>
    <property type="project" value="UniProtKB-SubCell"/>
</dbReference>
<dbReference type="FunFam" id="3.40.50.300:FF:000475">
    <property type="entry name" value="GTP-binding protein Rhes"/>
    <property type="match status" value="1"/>
</dbReference>
<dbReference type="EMBL" id="HBUF01248421">
    <property type="protein sequence ID" value="CAG6679230.1"/>
    <property type="molecule type" value="Transcribed_RNA"/>
</dbReference>
<sequence>MVDNERIRLVILGGQGVGKSCILKRFLFNTYQDRYKSTVEDLYNRDFTVGAVTIKVDILDTCGDLQFPAMRRLSIATAHAFLLVYSTTCLESFTSVKCYFEEIREQRQDFQEIPIVVAGNKSDMTSHHRAVHLEDVSEWLYCELPKLRTKLLECSAKDNYNIKEVFRTFLTLSKIVTTNGEENSLKRRSSAYVNKGMRRSASPNPSQISSGSTRSLTDVNASSPGVIGSPSSGAVASTSSKPRSRSLIRRCSRKTKQQIRDSAQGGVDECNVS</sequence>
<evidence type="ECO:0000256" key="5">
    <source>
        <dbReference type="ARBA" id="ARBA00023134"/>
    </source>
</evidence>
<comment type="similarity">
    <text evidence="9">Belongs to the small GTPase superfamily. RasD family.</text>
</comment>
<dbReference type="PANTHER" id="PTHR46149">
    <property type="entry name" value="MIP08469P"/>
    <property type="match status" value="1"/>
</dbReference>